<protein>
    <submittedName>
        <fullName evidence="1">Uncharacterized protein</fullName>
    </submittedName>
</protein>
<name>A0ABU3RWE3_9MICO</name>
<evidence type="ECO:0000313" key="2">
    <source>
        <dbReference type="Proteomes" id="UP001256673"/>
    </source>
</evidence>
<dbReference type="RefSeq" id="WP_316001435.1">
    <property type="nucleotide sequence ID" value="NZ_JAWDIU010000003.1"/>
</dbReference>
<proteinExistence type="predicted"/>
<evidence type="ECO:0000313" key="1">
    <source>
        <dbReference type="EMBL" id="MDU0327177.1"/>
    </source>
</evidence>
<gene>
    <name evidence="1" type="ORF">RWH43_10455</name>
</gene>
<dbReference type="Proteomes" id="UP001256673">
    <property type="component" value="Unassembled WGS sequence"/>
</dbReference>
<comment type="caution">
    <text evidence="1">The sequence shown here is derived from an EMBL/GenBank/DDBJ whole genome shotgun (WGS) entry which is preliminary data.</text>
</comment>
<accession>A0ABU3RWE3</accession>
<sequence>MDTPSPSSLDGVILIGTRLRCLAASAVPPLERSLPTDRSVTVVGVDATVVTSRAEWIALLHTAELAVWGTGAAGPHVVAVVQAPLPLPVRIHHRLQRWAFSLLQRFACERGADVDVTVLVVAADTPAELVRRRVGELVRRPVGVNQASVLYEHEVRERTIAQAATADFV</sequence>
<reference evidence="1 2" key="1">
    <citation type="submission" date="2023-09" db="EMBL/GenBank/DDBJ databases">
        <title>Microbacterium fusihabitans sp. nov., Microbacterium phycihabitans sp. nov., and Microbacterium cervinum sp. nov., isolated from dried seaweeds of beach.</title>
        <authorList>
            <person name="Lee S.D."/>
        </authorList>
    </citation>
    <scope>NUCLEOTIDE SEQUENCE [LARGE SCALE GENOMIC DNA]</scope>
    <source>
        <strain evidence="1 2">KSW2-21</strain>
    </source>
</reference>
<dbReference type="EMBL" id="JAWDIU010000003">
    <property type="protein sequence ID" value="MDU0327177.1"/>
    <property type="molecule type" value="Genomic_DNA"/>
</dbReference>
<organism evidence="1 2">
    <name type="scientific">Microbacterium algihabitans</name>
    <dbReference type="NCBI Taxonomy" id="3075992"/>
    <lineage>
        <taxon>Bacteria</taxon>
        <taxon>Bacillati</taxon>
        <taxon>Actinomycetota</taxon>
        <taxon>Actinomycetes</taxon>
        <taxon>Micrococcales</taxon>
        <taxon>Microbacteriaceae</taxon>
        <taxon>Microbacterium</taxon>
    </lineage>
</organism>
<keyword evidence="2" id="KW-1185">Reference proteome</keyword>